<evidence type="ECO:0000256" key="3">
    <source>
        <dbReference type="ARBA" id="ARBA00022964"/>
    </source>
</evidence>
<dbReference type="InterPro" id="IPR000907">
    <property type="entry name" value="LipOase"/>
</dbReference>
<dbReference type="EMBL" id="KN831774">
    <property type="protein sequence ID" value="KIM43891.1"/>
    <property type="molecule type" value="Genomic_DNA"/>
</dbReference>
<dbReference type="GO" id="GO:0046872">
    <property type="term" value="F:metal ion binding"/>
    <property type="evidence" value="ECO:0007669"/>
    <property type="project" value="UniProtKB-KW"/>
</dbReference>
<keyword evidence="3" id="KW-0223">Dioxygenase</keyword>
<name>A0A0C3CJG0_HEBCY</name>
<evidence type="ECO:0000313" key="8">
    <source>
        <dbReference type="EMBL" id="KIM43891.1"/>
    </source>
</evidence>
<dbReference type="GO" id="GO:0043651">
    <property type="term" value="P:linoleic acid metabolic process"/>
    <property type="evidence" value="ECO:0007669"/>
    <property type="project" value="UniProtKB-ARBA"/>
</dbReference>
<dbReference type="InterPro" id="IPR013819">
    <property type="entry name" value="LipOase_C"/>
</dbReference>
<evidence type="ECO:0000256" key="4">
    <source>
        <dbReference type="ARBA" id="ARBA00023002"/>
    </source>
</evidence>
<keyword evidence="9" id="KW-1185">Reference proteome</keyword>
<feature type="region of interest" description="Disordered" evidence="6">
    <location>
        <begin position="321"/>
        <end position="342"/>
    </location>
</feature>
<dbReference type="HOGENOM" id="CLU_009802_0_0_1"/>
<dbReference type="InterPro" id="IPR006073">
    <property type="entry name" value="GTP-bd"/>
</dbReference>
<dbReference type="Pfam" id="PF00305">
    <property type="entry name" value="Lipoxygenase"/>
    <property type="match status" value="1"/>
</dbReference>
<dbReference type="Proteomes" id="UP000053424">
    <property type="component" value="Unassembled WGS sequence"/>
</dbReference>
<dbReference type="PANTHER" id="PTHR11771">
    <property type="entry name" value="LIPOXYGENASE"/>
    <property type="match status" value="1"/>
</dbReference>
<dbReference type="Gene3D" id="3.10.450.60">
    <property type="match status" value="1"/>
</dbReference>
<dbReference type="GO" id="GO:0005525">
    <property type="term" value="F:GTP binding"/>
    <property type="evidence" value="ECO:0007669"/>
    <property type="project" value="InterPro"/>
</dbReference>
<evidence type="ECO:0000313" key="9">
    <source>
        <dbReference type="Proteomes" id="UP000053424"/>
    </source>
</evidence>
<dbReference type="SUPFAM" id="SSF48484">
    <property type="entry name" value="Lipoxigenase"/>
    <property type="match status" value="1"/>
</dbReference>
<accession>A0A0C3CJG0</accession>
<protein>
    <recommendedName>
        <fullName evidence="1">Manganese lipoxygenase</fullName>
    </recommendedName>
</protein>
<dbReference type="OrthoDB" id="407298at2759"/>
<keyword evidence="4" id="KW-0560">Oxidoreductase</keyword>
<dbReference type="SUPFAM" id="SSF52540">
    <property type="entry name" value="P-loop containing nucleoside triphosphate hydrolases"/>
    <property type="match status" value="1"/>
</dbReference>
<dbReference type="STRING" id="686832.A0A0C3CJG0"/>
<dbReference type="CDD" id="cd00882">
    <property type="entry name" value="Ras_like_GTPase"/>
    <property type="match status" value="1"/>
</dbReference>
<dbReference type="Gene3D" id="3.40.50.300">
    <property type="entry name" value="P-loop containing nucleotide triphosphate hydrolases"/>
    <property type="match status" value="1"/>
</dbReference>
<keyword evidence="2" id="KW-0479">Metal-binding</keyword>
<evidence type="ECO:0000256" key="2">
    <source>
        <dbReference type="ARBA" id="ARBA00022723"/>
    </source>
</evidence>
<organism evidence="8 9">
    <name type="scientific">Hebeloma cylindrosporum</name>
    <dbReference type="NCBI Taxonomy" id="76867"/>
    <lineage>
        <taxon>Eukaryota</taxon>
        <taxon>Fungi</taxon>
        <taxon>Dikarya</taxon>
        <taxon>Basidiomycota</taxon>
        <taxon>Agaricomycotina</taxon>
        <taxon>Agaricomycetes</taxon>
        <taxon>Agaricomycetidae</taxon>
        <taxon>Agaricales</taxon>
        <taxon>Agaricineae</taxon>
        <taxon>Hymenogastraceae</taxon>
        <taxon>Hebeloma</taxon>
    </lineage>
</organism>
<evidence type="ECO:0000256" key="1">
    <source>
        <dbReference type="ARBA" id="ARBA00021175"/>
    </source>
</evidence>
<dbReference type="InterPro" id="IPR027417">
    <property type="entry name" value="P-loop_NTPase"/>
</dbReference>
<dbReference type="Gene3D" id="1.20.245.10">
    <property type="entry name" value="Lipoxygenase-1, Domain 5"/>
    <property type="match status" value="1"/>
</dbReference>
<reference evidence="8 9" key="1">
    <citation type="submission" date="2014-04" db="EMBL/GenBank/DDBJ databases">
        <authorList>
            <consortium name="DOE Joint Genome Institute"/>
            <person name="Kuo A."/>
            <person name="Gay G."/>
            <person name="Dore J."/>
            <person name="Kohler A."/>
            <person name="Nagy L.G."/>
            <person name="Floudas D."/>
            <person name="Copeland A."/>
            <person name="Barry K.W."/>
            <person name="Cichocki N."/>
            <person name="Veneault-Fourrey C."/>
            <person name="LaButti K."/>
            <person name="Lindquist E.A."/>
            <person name="Lipzen A."/>
            <person name="Lundell T."/>
            <person name="Morin E."/>
            <person name="Murat C."/>
            <person name="Sun H."/>
            <person name="Tunlid A."/>
            <person name="Henrissat B."/>
            <person name="Grigoriev I.V."/>
            <person name="Hibbett D.S."/>
            <person name="Martin F."/>
            <person name="Nordberg H.P."/>
            <person name="Cantor M.N."/>
            <person name="Hua S.X."/>
        </authorList>
    </citation>
    <scope>NUCLEOTIDE SEQUENCE [LARGE SCALE GENOMIC DNA]</scope>
    <source>
        <strain evidence="9">h7</strain>
    </source>
</reference>
<dbReference type="PROSITE" id="PS51393">
    <property type="entry name" value="LIPOXYGENASE_3"/>
    <property type="match status" value="1"/>
</dbReference>
<keyword evidence="5" id="KW-0175">Coiled coil</keyword>
<sequence>MNRYTLESKYAIGAGQGQQGDIVIAVMGSTGTGKSSFVKLLTGDKGVKVGDTLESETSEVKVVRFLDPLSGRKITIVDTPGFDDSRADVSDTDTLRIITNFLLDEYDKDRKLNSLVYFHRISDPRFSAQSGRNLRMFRGLCGKAAFKNVIALTTFWDQVSVDEGDKREAQLKSNFFKDLVAGGAQFIRHDRTIESARQVLRRIFTLAPAITQIQREIREDGNSLEDTAAGSVLREEVERVIAKYREEVADLKSEIVTVTKRGEAVRQQLVEERATLQQELARWERERSELKKGLGEAKESSKRLEAETSKLQAQLVGMKARQGSARDNSEIGAMESPPPYQEGRSAQSIVQILFPSEKFQFNHSDKYPPYLKRIPPKYQTGALGIFDFTSLLQTTAMLSFQPGTLSRIRNLAPEFSTTRSMEDLVNRNHELHTKSQQSDSVRDMYFAKNIGHRDDWYTDAAFGQQQLTGTNPTTITLAPLRWITEFKTASRTQQRADVTSLLTDYPQSLFVQDYSDFRSSMGLSPSDEFVSEGRYACSSVALFHLEPEGKLHPLAITLDYKGSMEDSVTIFNRRITSITPGDEETDWPWRYAKMCVQVSDWLRHEVAVHLVNTHLVEEVIIVAANRTFEPHHIVFQLLEPHWNTTLSLNKAAREVLVPKIIIGMTGFTATQTYAFLKEAYYQFEWTDSYVPNDLRRRGFPIEDLDKVKYHNCGYARNIARMWEILRNFVSMVLTEAYASDAQVANDRFISAFCNEARSHSLGQLASLPDIETLDELIDFVTMCIHIASPQHTAVNYLQQYYQTFVPNKPSALYTRLPESLAQLQDFGEEDMLMALPIHEPRDWLLMAQVPYLLSFEVPDDTNILHYATTISDSSSTPSIIRDAALVLKEDLEAFIGTVAQYSQELDDQQTPYLVLDPSKTAVSILI</sequence>
<dbReference type="GO" id="GO:0034440">
    <property type="term" value="P:lipid oxidation"/>
    <property type="evidence" value="ECO:0007669"/>
    <property type="project" value="InterPro"/>
</dbReference>
<feature type="domain" description="Lipoxygenase" evidence="7">
    <location>
        <begin position="325"/>
        <end position="926"/>
    </location>
</feature>
<evidence type="ECO:0000256" key="6">
    <source>
        <dbReference type="SAM" id="MobiDB-lite"/>
    </source>
</evidence>
<dbReference type="AlphaFoldDB" id="A0A0C3CJG0"/>
<gene>
    <name evidence="8" type="ORF">M413DRAFT_370843</name>
</gene>
<reference evidence="9" key="2">
    <citation type="submission" date="2015-01" db="EMBL/GenBank/DDBJ databases">
        <title>Evolutionary Origins and Diversification of the Mycorrhizal Mutualists.</title>
        <authorList>
            <consortium name="DOE Joint Genome Institute"/>
            <consortium name="Mycorrhizal Genomics Consortium"/>
            <person name="Kohler A."/>
            <person name="Kuo A."/>
            <person name="Nagy L.G."/>
            <person name="Floudas D."/>
            <person name="Copeland A."/>
            <person name="Barry K.W."/>
            <person name="Cichocki N."/>
            <person name="Veneault-Fourrey C."/>
            <person name="LaButti K."/>
            <person name="Lindquist E.A."/>
            <person name="Lipzen A."/>
            <person name="Lundell T."/>
            <person name="Morin E."/>
            <person name="Murat C."/>
            <person name="Riley R."/>
            <person name="Ohm R."/>
            <person name="Sun H."/>
            <person name="Tunlid A."/>
            <person name="Henrissat B."/>
            <person name="Grigoriev I.V."/>
            <person name="Hibbett D.S."/>
            <person name="Martin F."/>
        </authorList>
    </citation>
    <scope>NUCLEOTIDE SEQUENCE [LARGE SCALE GENOMIC DNA]</scope>
    <source>
        <strain evidence="9">h7</strain>
    </source>
</reference>
<dbReference type="GO" id="GO:0016702">
    <property type="term" value="F:oxidoreductase activity, acting on single donors with incorporation of molecular oxygen, incorporation of two atoms of oxygen"/>
    <property type="evidence" value="ECO:0007669"/>
    <property type="project" value="InterPro"/>
</dbReference>
<evidence type="ECO:0000256" key="5">
    <source>
        <dbReference type="SAM" id="Coils"/>
    </source>
</evidence>
<feature type="coiled-coil region" evidence="5">
    <location>
        <begin position="234"/>
        <end position="321"/>
    </location>
</feature>
<dbReference type="Pfam" id="PF01926">
    <property type="entry name" value="MMR_HSR1"/>
    <property type="match status" value="1"/>
</dbReference>
<evidence type="ECO:0000259" key="7">
    <source>
        <dbReference type="PROSITE" id="PS51393"/>
    </source>
</evidence>
<proteinExistence type="predicted"/>
<dbReference type="InterPro" id="IPR036226">
    <property type="entry name" value="LipOase_C_sf"/>
</dbReference>